<dbReference type="InterPro" id="IPR041290">
    <property type="entry name" value="Tli4_C"/>
</dbReference>
<sequence>MTAFPSRLQALFNETKTVCFSHFTVDIPSSATLVYGPASIEAPIQYYPGEASKIEQHVANQLVAIEKDRMFFTENDFGKFPKFGKVISGPAEGHRLAFGSKDQVGYNIYSFFPVGGDLFVQSLNGVLHEDAAIRALTSVATHLRLRADDEIPSEAGSCIDGAFIPIPLKYEKVTLGVRLREFPDVHFSIQVHKNQNRIPEFSDLETRLKGAERDGGSWYSRVKFFRRGSRQIGDWKGSEALALKPAQEDQKEAHEFHFISLGAPNDPLQPQLDIQLDTGANERQMGAVKPSLTDEEAVALWDKLTGSIRLRPIGGKVPSKTPLTSAVATGGICPESGWWQCDDDGVIEADRRKRVVAGETMPHATKLGEQGLWQKLKGNRPTYQAATVWKLAEYDEAPVPPGSDHA</sequence>
<dbReference type="RefSeq" id="WP_229432559.1">
    <property type="nucleotide sequence ID" value="NZ_JAJHPV010000013.1"/>
</dbReference>
<reference evidence="2 3" key="1">
    <citation type="submission" date="2021-11" db="EMBL/GenBank/DDBJ databases">
        <authorList>
            <person name="Huq M.A."/>
        </authorList>
    </citation>
    <scope>NUCLEOTIDE SEQUENCE [LARGE SCALE GENOMIC DNA]</scope>
    <source>
        <strain evidence="2 3">MAHUQ-52</strain>
    </source>
</reference>
<organism evidence="2 3">
    <name type="scientific">Massilia agrisoli</name>
    <dbReference type="NCBI Taxonomy" id="2892444"/>
    <lineage>
        <taxon>Bacteria</taxon>
        <taxon>Pseudomonadati</taxon>
        <taxon>Pseudomonadota</taxon>
        <taxon>Betaproteobacteria</taxon>
        <taxon>Burkholderiales</taxon>
        <taxon>Oxalobacteraceae</taxon>
        <taxon>Telluria group</taxon>
        <taxon>Massilia</taxon>
    </lineage>
</organism>
<comment type="caution">
    <text evidence="2">The sequence shown here is derived from an EMBL/GenBank/DDBJ whole genome shotgun (WGS) entry which is preliminary data.</text>
</comment>
<feature type="domain" description="Tle cognate immunity protein 4 C-terminal" evidence="1">
    <location>
        <begin position="150"/>
        <end position="312"/>
    </location>
</feature>
<evidence type="ECO:0000313" key="3">
    <source>
        <dbReference type="Proteomes" id="UP001198701"/>
    </source>
</evidence>
<gene>
    <name evidence="2" type="ORF">LMJ30_11895</name>
</gene>
<dbReference type="EMBL" id="JAJHPV010000013">
    <property type="protein sequence ID" value="MCC6071663.1"/>
    <property type="molecule type" value="Genomic_DNA"/>
</dbReference>
<evidence type="ECO:0000259" key="1">
    <source>
        <dbReference type="Pfam" id="PF18426"/>
    </source>
</evidence>
<keyword evidence="3" id="KW-1185">Reference proteome</keyword>
<proteinExistence type="predicted"/>
<accession>A0ABS8IU03</accession>
<protein>
    <recommendedName>
        <fullName evidence="1">Tle cognate immunity protein 4 C-terminal domain-containing protein</fullName>
    </recommendedName>
</protein>
<evidence type="ECO:0000313" key="2">
    <source>
        <dbReference type="EMBL" id="MCC6071663.1"/>
    </source>
</evidence>
<dbReference type="Proteomes" id="UP001198701">
    <property type="component" value="Unassembled WGS sequence"/>
</dbReference>
<name>A0ABS8IU03_9BURK</name>
<dbReference type="Pfam" id="PF18426">
    <property type="entry name" value="Tli4_C"/>
    <property type="match status" value="1"/>
</dbReference>